<keyword evidence="7 10" id="KW-0904">Protein phosphatase</keyword>
<evidence type="ECO:0000256" key="4">
    <source>
        <dbReference type="ARBA" id="ARBA00013081"/>
    </source>
</evidence>
<dbReference type="InterPro" id="IPR000222">
    <property type="entry name" value="PP2C_BS"/>
</dbReference>
<evidence type="ECO:0000256" key="1">
    <source>
        <dbReference type="ARBA" id="ARBA00001936"/>
    </source>
</evidence>
<proteinExistence type="inferred from homology"/>
<evidence type="ECO:0000313" key="14">
    <source>
        <dbReference type="Proteomes" id="UP001140172"/>
    </source>
</evidence>
<dbReference type="Pfam" id="PF00481">
    <property type="entry name" value="PP2C"/>
    <property type="match status" value="1"/>
</dbReference>
<keyword evidence="14" id="KW-1185">Reference proteome</keyword>
<dbReference type="GO" id="GO:0004722">
    <property type="term" value="F:protein serine/threonine phosphatase activity"/>
    <property type="evidence" value="ECO:0007669"/>
    <property type="project" value="UniProtKB-EC"/>
</dbReference>
<keyword evidence="6 10" id="KW-0378">Hydrolase</keyword>
<comment type="similarity">
    <text evidence="3 10">Belongs to the PP2C family.</text>
</comment>
<dbReference type="SUPFAM" id="SSF81606">
    <property type="entry name" value="PP2C-like"/>
    <property type="match status" value="1"/>
</dbReference>
<comment type="catalytic activity">
    <reaction evidence="9">
        <text>O-phospho-L-threonyl-[protein] + H2O = L-threonyl-[protein] + phosphate</text>
        <dbReference type="Rhea" id="RHEA:47004"/>
        <dbReference type="Rhea" id="RHEA-COMP:11060"/>
        <dbReference type="Rhea" id="RHEA-COMP:11605"/>
        <dbReference type="ChEBI" id="CHEBI:15377"/>
        <dbReference type="ChEBI" id="CHEBI:30013"/>
        <dbReference type="ChEBI" id="CHEBI:43474"/>
        <dbReference type="ChEBI" id="CHEBI:61977"/>
        <dbReference type="EC" id="3.1.3.16"/>
    </reaction>
    <physiologicalReaction direction="left-to-right" evidence="9">
        <dbReference type="Rhea" id="RHEA:47005"/>
    </physiologicalReaction>
</comment>
<protein>
    <recommendedName>
        <fullName evidence="4">protein-serine/threonine phosphatase</fullName>
        <ecNumber evidence="4">3.1.3.16</ecNumber>
    </recommendedName>
</protein>
<gene>
    <name evidence="13" type="primary">PTC2</name>
    <name evidence="13" type="ORF">GGI15_001096</name>
</gene>
<dbReference type="PANTHER" id="PTHR13832">
    <property type="entry name" value="PROTEIN PHOSPHATASE 2C"/>
    <property type="match status" value="1"/>
</dbReference>
<dbReference type="InterPro" id="IPR015655">
    <property type="entry name" value="PP2C"/>
</dbReference>
<dbReference type="PROSITE" id="PS01032">
    <property type="entry name" value="PPM_1"/>
    <property type="match status" value="1"/>
</dbReference>
<evidence type="ECO:0000313" key="13">
    <source>
        <dbReference type="EMBL" id="KAJ2786990.1"/>
    </source>
</evidence>
<comment type="cofactor">
    <cofactor evidence="1">
        <name>Mn(2+)</name>
        <dbReference type="ChEBI" id="CHEBI:29035"/>
    </cofactor>
</comment>
<name>A0A9W8LP84_9FUNG</name>
<dbReference type="SMART" id="SM00332">
    <property type="entry name" value="PP2Cc"/>
    <property type="match status" value="1"/>
</dbReference>
<comment type="caution">
    <text evidence="13">The sequence shown here is derived from an EMBL/GenBank/DDBJ whole genome shotgun (WGS) entry which is preliminary data.</text>
</comment>
<evidence type="ECO:0000256" key="9">
    <source>
        <dbReference type="ARBA" id="ARBA00048832"/>
    </source>
</evidence>
<dbReference type="AlphaFoldDB" id="A0A9W8LP84"/>
<dbReference type="Proteomes" id="UP001140172">
    <property type="component" value="Unassembled WGS sequence"/>
</dbReference>
<feature type="compositionally biased region" description="Basic and acidic residues" evidence="11">
    <location>
        <begin position="388"/>
        <end position="397"/>
    </location>
</feature>
<reference evidence="13" key="1">
    <citation type="submission" date="2022-07" db="EMBL/GenBank/DDBJ databases">
        <title>Phylogenomic reconstructions and comparative analyses of Kickxellomycotina fungi.</title>
        <authorList>
            <person name="Reynolds N.K."/>
            <person name="Stajich J.E."/>
            <person name="Barry K."/>
            <person name="Grigoriev I.V."/>
            <person name="Crous P."/>
            <person name="Smith M.E."/>
        </authorList>
    </citation>
    <scope>NUCLEOTIDE SEQUENCE</scope>
    <source>
        <strain evidence="13">BCRC 34489</strain>
    </source>
</reference>
<feature type="domain" description="PPM-type phosphatase" evidence="12">
    <location>
        <begin position="23"/>
        <end position="287"/>
    </location>
</feature>
<dbReference type="CDD" id="cd00143">
    <property type="entry name" value="PP2Cc"/>
    <property type="match status" value="1"/>
</dbReference>
<feature type="compositionally biased region" description="Basic and acidic residues" evidence="11">
    <location>
        <begin position="348"/>
        <end position="360"/>
    </location>
</feature>
<evidence type="ECO:0000256" key="11">
    <source>
        <dbReference type="SAM" id="MobiDB-lite"/>
    </source>
</evidence>
<accession>A0A9W8LP84</accession>
<feature type="region of interest" description="Disordered" evidence="11">
    <location>
        <begin position="348"/>
        <end position="397"/>
    </location>
</feature>
<dbReference type="Gene3D" id="3.60.40.10">
    <property type="entry name" value="PPM-type phosphatase domain"/>
    <property type="match status" value="1"/>
</dbReference>
<evidence type="ECO:0000256" key="8">
    <source>
        <dbReference type="ARBA" id="ARBA00023211"/>
    </source>
</evidence>
<dbReference type="InterPro" id="IPR001932">
    <property type="entry name" value="PPM-type_phosphatase-like_dom"/>
</dbReference>
<evidence type="ECO:0000256" key="10">
    <source>
        <dbReference type="RuleBase" id="RU003465"/>
    </source>
</evidence>
<dbReference type="EC" id="3.1.3.16" evidence="4"/>
<dbReference type="PROSITE" id="PS51746">
    <property type="entry name" value="PPM_2"/>
    <property type="match status" value="1"/>
</dbReference>
<evidence type="ECO:0000256" key="6">
    <source>
        <dbReference type="ARBA" id="ARBA00022801"/>
    </source>
</evidence>
<dbReference type="OrthoDB" id="10264738at2759"/>
<evidence type="ECO:0000256" key="7">
    <source>
        <dbReference type="ARBA" id="ARBA00022912"/>
    </source>
</evidence>
<evidence type="ECO:0000256" key="2">
    <source>
        <dbReference type="ARBA" id="ARBA00001946"/>
    </source>
</evidence>
<dbReference type="InterPro" id="IPR036457">
    <property type="entry name" value="PPM-type-like_dom_sf"/>
</dbReference>
<sequence length="397" mass="42152">MGQTLSEPVVDKHSTSGGDKRFLYGASAMQGWRISMEDAHSTLLQLGPDGESAFFAVYDGHGGQSAAKFAGAQLHDFIIKESKYAAGDYEEAIKNGFLAADAHLRESPEMVNDASGCTAVSVLITKDGSIYCGNAGDSRCIISSKGRAIALSHDHKPTDETEFVRITSGGGFVEFGRVNGNLALSRAIGDFEFKNNTSLPAEKQIVTAYPDVVKHTISGDDEFLVIACDGIWDCMTNQQVAQFVHSKIVEGKKLDQICENMMDRCLASESELGGVGCDNMTVIIVAILNGKTEDEWYAHIKGVAEEAGLKSSPVIKKDQNEGSFEVADIKSDENPAVAAEIVKQVMEKSAAHESTDKLDIDASTPAAADAPAPTDASDASAEASAPTDDVKKSESGN</sequence>
<dbReference type="GO" id="GO:0046872">
    <property type="term" value="F:metal ion binding"/>
    <property type="evidence" value="ECO:0007669"/>
    <property type="project" value="UniProtKB-KW"/>
</dbReference>
<evidence type="ECO:0000256" key="3">
    <source>
        <dbReference type="ARBA" id="ARBA00006702"/>
    </source>
</evidence>
<dbReference type="EMBL" id="JANBUM010000037">
    <property type="protein sequence ID" value="KAJ2786990.1"/>
    <property type="molecule type" value="Genomic_DNA"/>
</dbReference>
<dbReference type="PANTHER" id="PTHR13832:SF565">
    <property type="entry name" value="AT28366P-RELATED"/>
    <property type="match status" value="1"/>
</dbReference>
<keyword evidence="8" id="KW-0464">Manganese</keyword>
<feature type="compositionally biased region" description="Low complexity" evidence="11">
    <location>
        <begin position="361"/>
        <end position="387"/>
    </location>
</feature>
<keyword evidence="5" id="KW-0479">Metal-binding</keyword>
<organism evidence="13 14">
    <name type="scientific">Coemansia interrupta</name>
    <dbReference type="NCBI Taxonomy" id="1126814"/>
    <lineage>
        <taxon>Eukaryota</taxon>
        <taxon>Fungi</taxon>
        <taxon>Fungi incertae sedis</taxon>
        <taxon>Zoopagomycota</taxon>
        <taxon>Kickxellomycotina</taxon>
        <taxon>Kickxellomycetes</taxon>
        <taxon>Kickxellales</taxon>
        <taxon>Kickxellaceae</taxon>
        <taxon>Coemansia</taxon>
    </lineage>
</organism>
<comment type="cofactor">
    <cofactor evidence="2">
        <name>Mg(2+)</name>
        <dbReference type="ChEBI" id="CHEBI:18420"/>
    </cofactor>
</comment>
<evidence type="ECO:0000259" key="12">
    <source>
        <dbReference type="PROSITE" id="PS51746"/>
    </source>
</evidence>
<dbReference type="FunFam" id="3.60.40.10:FF:000016">
    <property type="entry name" value="Protein phosphatase 2C"/>
    <property type="match status" value="1"/>
</dbReference>
<evidence type="ECO:0000256" key="5">
    <source>
        <dbReference type="ARBA" id="ARBA00022723"/>
    </source>
</evidence>